<dbReference type="Pfam" id="PF13411">
    <property type="entry name" value="MerR_1"/>
    <property type="match status" value="1"/>
</dbReference>
<dbReference type="OrthoDB" id="9811174at2"/>
<evidence type="ECO:0000256" key="1">
    <source>
        <dbReference type="ARBA" id="ARBA00022491"/>
    </source>
</evidence>
<feature type="domain" description="HTH merR-type" evidence="5">
    <location>
        <begin position="1"/>
        <end position="72"/>
    </location>
</feature>
<evidence type="ECO:0000256" key="4">
    <source>
        <dbReference type="ARBA" id="ARBA00023163"/>
    </source>
</evidence>
<protein>
    <recommendedName>
        <fullName evidence="5">HTH merR-type domain-containing protein</fullName>
    </recommendedName>
</protein>
<evidence type="ECO:0000256" key="2">
    <source>
        <dbReference type="ARBA" id="ARBA00023015"/>
    </source>
</evidence>
<dbReference type="PANTHER" id="PTHR30204">
    <property type="entry name" value="REDOX-CYCLING DRUG-SENSING TRANSCRIPTIONAL ACTIVATOR SOXR"/>
    <property type="match status" value="1"/>
</dbReference>
<dbReference type="PANTHER" id="PTHR30204:SF69">
    <property type="entry name" value="MERR-FAMILY TRANSCRIPTIONAL REGULATOR"/>
    <property type="match status" value="1"/>
</dbReference>
<accession>A0A2V1MZX0</accession>
<name>A0A2V1MZX0_9LACO</name>
<keyword evidence="3" id="KW-0238">DNA-binding</keyword>
<evidence type="ECO:0000259" key="5">
    <source>
        <dbReference type="PROSITE" id="PS50937"/>
    </source>
</evidence>
<dbReference type="Proteomes" id="UP000245080">
    <property type="component" value="Unassembled WGS sequence"/>
</dbReference>
<dbReference type="RefSeq" id="WP_109250309.1">
    <property type="nucleotide sequence ID" value="NZ_QCXQ01000002.1"/>
</dbReference>
<evidence type="ECO:0000256" key="3">
    <source>
        <dbReference type="ARBA" id="ARBA00023125"/>
    </source>
</evidence>
<evidence type="ECO:0000313" key="6">
    <source>
        <dbReference type="EMBL" id="PWG00362.1"/>
    </source>
</evidence>
<keyword evidence="4" id="KW-0804">Transcription</keyword>
<dbReference type="Gene3D" id="1.10.1660.10">
    <property type="match status" value="1"/>
</dbReference>
<evidence type="ECO:0000313" key="7">
    <source>
        <dbReference type="Proteomes" id="UP000245080"/>
    </source>
</evidence>
<dbReference type="InterPro" id="IPR047057">
    <property type="entry name" value="MerR_fam"/>
</dbReference>
<keyword evidence="1" id="KW-0678">Repressor</keyword>
<dbReference type="AlphaFoldDB" id="A0A2V1MZX0"/>
<comment type="caution">
    <text evidence="6">The sequence shown here is derived from an EMBL/GenBank/DDBJ whole genome shotgun (WGS) entry which is preliminary data.</text>
</comment>
<keyword evidence="7" id="KW-1185">Reference proteome</keyword>
<dbReference type="SUPFAM" id="SSF46955">
    <property type="entry name" value="Putative DNA-binding domain"/>
    <property type="match status" value="1"/>
</dbReference>
<dbReference type="GO" id="GO:0003700">
    <property type="term" value="F:DNA-binding transcription factor activity"/>
    <property type="evidence" value="ECO:0007669"/>
    <property type="project" value="InterPro"/>
</dbReference>
<reference evidence="6 7" key="1">
    <citation type="journal article" date="2018" name="Int. J. Syst. Evol. Microbiol.">
        <title>Lactobacillus bambusae sp. nov., isolated from a traditional fermented Ma-bamboo shoots of Taiwan.</title>
        <authorList>
            <person name="Wang L.-T."/>
        </authorList>
    </citation>
    <scope>NUCLEOTIDE SEQUENCE [LARGE SCALE GENOMIC DNA]</scope>
    <source>
        <strain evidence="6 7">BS-W1</strain>
    </source>
</reference>
<dbReference type="PROSITE" id="PS50937">
    <property type="entry name" value="HTH_MERR_2"/>
    <property type="match status" value="1"/>
</dbReference>
<organism evidence="6 7">
    <name type="scientific">Levilactobacillus bambusae</name>
    <dbReference type="NCBI Taxonomy" id="2024736"/>
    <lineage>
        <taxon>Bacteria</taxon>
        <taxon>Bacillati</taxon>
        <taxon>Bacillota</taxon>
        <taxon>Bacilli</taxon>
        <taxon>Lactobacillales</taxon>
        <taxon>Lactobacillaceae</taxon>
        <taxon>Levilactobacillus</taxon>
    </lineage>
</organism>
<dbReference type="InterPro" id="IPR000551">
    <property type="entry name" value="MerR-type_HTH_dom"/>
</dbReference>
<dbReference type="GO" id="GO:0003677">
    <property type="term" value="F:DNA binding"/>
    <property type="evidence" value="ECO:0007669"/>
    <property type="project" value="UniProtKB-KW"/>
</dbReference>
<dbReference type="EMBL" id="QCXQ01000002">
    <property type="protein sequence ID" value="PWG00362.1"/>
    <property type="molecule type" value="Genomic_DNA"/>
</dbReference>
<keyword evidence="2" id="KW-0805">Transcription regulation</keyword>
<gene>
    <name evidence="6" type="ORF">DCM90_05380</name>
</gene>
<sequence length="208" mass="24019">MTGKSIKEVAEAYNLPVQTLRFWDKKGLFPRLKRNASGYRVYQPTDIRDLETVLCFRQIGIELDEIATIMEPLGNKDQAQLTQKDALLDKHEATLNEKKLQIEMALMLIDVKRAIYHNPGNISHEQLFKNIVRKFIIAREIPSVRTQAATIIDDMLVNGDNDQLQEMGYRFLMTHELPNTDASIKMALEYLKQLRPDYRSGRGKPDED</sequence>
<dbReference type="SMART" id="SM00422">
    <property type="entry name" value="HTH_MERR"/>
    <property type="match status" value="1"/>
</dbReference>
<dbReference type="InterPro" id="IPR009061">
    <property type="entry name" value="DNA-bd_dom_put_sf"/>
</dbReference>
<proteinExistence type="predicted"/>